<comment type="caution">
    <text evidence="1">The sequence shown here is derived from an EMBL/GenBank/DDBJ whole genome shotgun (WGS) entry which is preliminary data.</text>
</comment>
<evidence type="ECO:0000313" key="1">
    <source>
        <dbReference type="EMBL" id="MBB4570540.1"/>
    </source>
</evidence>
<name>A0A7W7EM48_9HYPH</name>
<organism evidence="1 2">
    <name type="scientific">Rhizobium leucaenae</name>
    <dbReference type="NCBI Taxonomy" id="29450"/>
    <lineage>
        <taxon>Bacteria</taxon>
        <taxon>Pseudomonadati</taxon>
        <taxon>Pseudomonadota</taxon>
        <taxon>Alphaproteobacteria</taxon>
        <taxon>Hyphomicrobiales</taxon>
        <taxon>Rhizobiaceae</taxon>
        <taxon>Rhizobium/Agrobacterium group</taxon>
        <taxon>Rhizobium</taxon>
    </lineage>
</organism>
<keyword evidence="2" id="KW-1185">Reference proteome</keyword>
<accession>A0A7W7EM48</accession>
<sequence>MDGSTTLSYENAKGEIIHEITCLRSHSAFGYIRGRC</sequence>
<dbReference type="AlphaFoldDB" id="A0A7W7EM48"/>
<proteinExistence type="predicted"/>
<dbReference type="EMBL" id="JACIIG010000014">
    <property type="protein sequence ID" value="MBB4570540.1"/>
    <property type="molecule type" value="Genomic_DNA"/>
</dbReference>
<dbReference type="Proteomes" id="UP000543836">
    <property type="component" value="Unassembled WGS sequence"/>
</dbReference>
<protein>
    <submittedName>
        <fullName evidence="1">Uncharacterized protein</fullName>
    </submittedName>
</protein>
<reference evidence="1 2" key="1">
    <citation type="submission" date="2020-08" db="EMBL/GenBank/DDBJ databases">
        <title>Genomic Encyclopedia of Type Strains, Phase IV (KMG-V): Genome sequencing to study the core and pangenomes of soil and plant-associated prokaryotes.</title>
        <authorList>
            <person name="Whitman W."/>
        </authorList>
    </citation>
    <scope>NUCLEOTIDE SEQUENCE [LARGE SCALE GENOMIC DNA]</scope>
    <source>
        <strain evidence="1 2">SEMIA 492</strain>
    </source>
</reference>
<evidence type="ECO:0000313" key="2">
    <source>
        <dbReference type="Proteomes" id="UP000543836"/>
    </source>
</evidence>
<gene>
    <name evidence="1" type="ORF">GGE60_004679</name>
</gene>